<dbReference type="EMBL" id="CM004389">
    <property type="protein sequence ID" value="KAG8657482.1"/>
    <property type="molecule type" value="Genomic_DNA"/>
</dbReference>
<name>A0ACB7HXH0_MANES</name>
<evidence type="ECO:0000313" key="2">
    <source>
        <dbReference type="Proteomes" id="UP000091857"/>
    </source>
</evidence>
<accession>A0ACB7HXH0</accession>
<evidence type="ECO:0000313" key="1">
    <source>
        <dbReference type="EMBL" id="KAG8657482.1"/>
    </source>
</evidence>
<proteinExistence type="predicted"/>
<gene>
    <name evidence="1" type="ORF">MANES_03G070776v8</name>
</gene>
<organism evidence="1 2">
    <name type="scientific">Manihot esculenta</name>
    <name type="common">Cassava</name>
    <name type="synonym">Jatropha manihot</name>
    <dbReference type="NCBI Taxonomy" id="3983"/>
    <lineage>
        <taxon>Eukaryota</taxon>
        <taxon>Viridiplantae</taxon>
        <taxon>Streptophyta</taxon>
        <taxon>Embryophyta</taxon>
        <taxon>Tracheophyta</taxon>
        <taxon>Spermatophyta</taxon>
        <taxon>Magnoliopsida</taxon>
        <taxon>eudicotyledons</taxon>
        <taxon>Gunneridae</taxon>
        <taxon>Pentapetalae</taxon>
        <taxon>rosids</taxon>
        <taxon>fabids</taxon>
        <taxon>Malpighiales</taxon>
        <taxon>Euphorbiaceae</taxon>
        <taxon>Crotonoideae</taxon>
        <taxon>Manihoteae</taxon>
        <taxon>Manihot</taxon>
    </lineage>
</organism>
<dbReference type="Proteomes" id="UP000091857">
    <property type="component" value="Chromosome 3"/>
</dbReference>
<sequence length="375" mass="41047">MSEINANSSSSSSSATGFGSSFPPVSFIVTDSVPSIPKASQFLCVKLTSPNYLLWHAQLIPLLYHSNLANHVSSSAASPNPTLADGSPNPSYVTWFRRDQLLRKQLKHLSKASDSIDSYMRRTKHIFDQLSALQFPKSSSLSYDDLYALLLSEESQRTTEKEFLPHSVQPSAHAALKISTGTTHHNISKSARGGRNGGRGRANYHGTTDSGNISNPSSCHGSESIPIGNGTHLPITQIGSSTMSTSVSSFTSHNHQFVIKDILTRQALHQSPSNGGLYQLPLSLSASPHARLGHANFKIVTVNNNRLSFGRGKSHNLPSYAYDTRVIKPLQPICSDVWAHLLYFQFETHGDLFNFTSIPFKYSPFAFETTVDIIN</sequence>
<comment type="caution">
    <text evidence="1">The sequence shown here is derived from an EMBL/GenBank/DDBJ whole genome shotgun (WGS) entry which is preliminary data.</text>
</comment>
<reference evidence="2" key="1">
    <citation type="journal article" date="2016" name="Nat. Biotechnol.">
        <title>Sequencing wild and cultivated cassava and related species reveals extensive interspecific hybridization and genetic diversity.</title>
        <authorList>
            <person name="Bredeson J.V."/>
            <person name="Lyons J.B."/>
            <person name="Prochnik S.E."/>
            <person name="Wu G.A."/>
            <person name="Ha C.M."/>
            <person name="Edsinger-Gonzales E."/>
            <person name="Grimwood J."/>
            <person name="Schmutz J."/>
            <person name="Rabbi I.Y."/>
            <person name="Egesi C."/>
            <person name="Nauluvula P."/>
            <person name="Lebot V."/>
            <person name="Ndunguru J."/>
            <person name="Mkamilo G."/>
            <person name="Bart R.S."/>
            <person name="Setter T.L."/>
            <person name="Gleadow R.M."/>
            <person name="Kulakow P."/>
            <person name="Ferguson M.E."/>
            <person name="Rounsley S."/>
            <person name="Rokhsar D.S."/>
        </authorList>
    </citation>
    <scope>NUCLEOTIDE SEQUENCE [LARGE SCALE GENOMIC DNA]</scope>
    <source>
        <strain evidence="2">cv. AM560-2</strain>
    </source>
</reference>
<protein>
    <submittedName>
        <fullName evidence="1">Uncharacterized protein</fullName>
    </submittedName>
</protein>
<keyword evidence="2" id="KW-1185">Reference proteome</keyword>